<dbReference type="GO" id="GO:0006508">
    <property type="term" value="P:proteolysis"/>
    <property type="evidence" value="ECO:0007669"/>
    <property type="project" value="UniProtKB-KW"/>
</dbReference>
<dbReference type="InterPro" id="IPR035952">
    <property type="entry name" value="Rhomboid-like_sf"/>
</dbReference>
<dbReference type="AlphaFoldDB" id="A0A0G3H9M0"/>
<reference evidence="11" key="2">
    <citation type="submission" date="2015-05" db="EMBL/GenBank/DDBJ databases">
        <title>Complete genome sequence of Corynebacterium uterequi DSM 45634, isolated from the uterus of a maiden mare.</title>
        <authorList>
            <person name="Ruckert C."/>
            <person name="Albersmeier A."/>
            <person name="Winkler A."/>
            <person name="Tauch A."/>
        </authorList>
    </citation>
    <scope>NUCLEOTIDE SEQUENCE [LARGE SCALE GENOMIC DNA]</scope>
    <source>
        <strain evidence="11">DSM 45634</strain>
    </source>
</reference>
<evidence type="ECO:0000256" key="8">
    <source>
        <dbReference type="SAM" id="Phobius"/>
    </source>
</evidence>
<dbReference type="PATRIC" id="fig|1072256.5.peg.34"/>
<dbReference type="InterPro" id="IPR022764">
    <property type="entry name" value="Peptidase_S54_rhomboid_dom"/>
</dbReference>
<dbReference type="KEGG" id="cut:CUTER_00180"/>
<dbReference type="PANTHER" id="PTHR43066">
    <property type="entry name" value="RHOMBOID-RELATED PROTEIN"/>
    <property type="match status" value="1"/>
</dbReference>
<feature type="transmembrane region" description="Helical" evidence="8">
    <location>
        <begin position="126"/>
        <end position="143"/>
    </location>
</feature>
<keyword evidence="4 8" id="KW-0812">Transmembrane</keyword>
<dbReference type="EMBL" id="CP011546">
    <property type="protein sequence ID" value="AKK10066.1"/>
    <property type="molecule type" value="Genomic_DNA"/>
</dbReference>
<feature type="domain" description="Peptidase S54 rhomboid" evidence="9">
    <location>
        <begin position="60"/>
        <end position="188"/>
    </location>
</feature>
<feature type="transmembrane region" description="Helical" evidence="8">
    <location>
        <begin position="150"/>
        <end position="166"/>
    </location>
</feature>
<dbReference type="GO" id="GO:0004252">
    <property type="term" value="F:serine-type endopeptidase activity"/>
    <property type="evidence" value="ECO:0007669"/>
    <property type="project" value="InterPro"/>
</dbReference>
<comment type="similarity">
    <text evidence="2">Belongs to the peptidase S54 family.</text>
</comment>
<evidence type="ECO:0000259" key="9">
    <source>
        <dbReference type="Pfam" id="PF01694"/>
    </source>
</evidence>
<comment type="subcellular location">
    <subcellularLocation>
        <location evidence="1">Membrane</location>
        <topology evidence="1">Multi-pass membrane protein</topology>
    </subcellularLocation>
</comment>
<dbReference type="OrthoDB" id="9807874at2"/>
<evidence type="ECO:0000256" key="6">
    <source>
        <dbReference type="ARBA" id="ARBA00022989"/>
    </source>
</evidence>
<evidence type="ECO:0000313" key="10">
    <source>
        <dbReference type="EMBL" id="AKK10066.1"/>
    </source>
</evidence>
<dbReference type="SUPFAM" id="SSF144091">
    <property type="entry name" value="Rhomboid-like"/>
    <property type="match status" value="1"/>
</dbReference>
<evidence type="ECO:0000256" key="1">
    <source>
        <dbReference type="ARBA" id="ARBA00004141"/>
    </source>
</evidence>
<dbReference type="STRING" id="1072256.CUTER_00180"/>
<accession>A0A0G3H9M0</accession>
<keyword evidence="11" id="KW-1185">Reference proteome</keyword>
<evidence type="ECO:0000256" key="7">
    <source>
        <dbReference type="ARBA" id="ARBA00023136"/>
    </source>
</evidence>
<keyword evidence="3" id="KW-0645">Protease</keyword>
<name>A0A0G3H9M0_9CORY</name>
<proteinExistence type="inferred from homology"/>
<dbReference type="GO" id="GO:0016020">
    <property type="term" value="C:membrane"/>
    <property type="evidence" value="ECO:0007669"/>
    <property type="project" value="UniProtKB-SubCell"/>
</dbReference>
<evidence type="ECO:0000313" key="11">
    <source>
        <dbReference type="Proteomes" id="UP000035548"/>
    </source>
</evidence>
<dbReference type="PANTHER" id="PTHR43066:SF1">
    <property type="entry name" value="RHOMBOID PROTEIN 2"/>
    <property type="match status" value="1"/>
</dbReference>
<evidence type="ECO:0000256" key="4">
    <source>
        <dbReference type="ARBA" id="ARBA00022692"/>
    </source>
</evidence>
<feature type="transmembrane region" description="Helical" evidence="8">
    <location>
        <begin position="69"/>
        <end position="89"/>
    </location>
</feature>
<evidence type="ECO:0000256" key="2">
    <source>
        <dbReference type="ARBA" id="ARBA00009045"/>
    </source>
</evidence>
<feature type="transmembrane region" description="Helical" evidence="8">
    <location>
        <begin position="12"/>
        <end position="31"/>
    </location>
</feature>
<dbReference type="Gene3D" id="1.20.1540.10">
    <property type="entry name" value="Rhomboid-like"/>
    <property type="match status" value="1"/>
</dbReference>
<protein>
    <submittedName>
        <fullName evidence="10">Putative membrane protein</fullName>
    </submittedName>
</protein>
<keyword evidence="5" id="KW-0378">Hydrolase</keyword>
<evidence type="ECO:0000256" key="3">
    <source>
        <dbReference type="ARBA" id="ARBA00022670"/>
    </source>
</evidence>
<evidence type="ECO:0000256" key="5">
    <source>
        <dbReference type="ARBA" id="ARBA00022801"/>
    </source>
</evidence>
<feature type="transmembrane region" description="Helical" evidence="8">
    <location>
        <begin position="101"/>
        <end position="120"/>
    </location>
</feature>
<gene>
    <name evidence="10" type="ORF">CUTER_00180</name>
</gene>
<reference evidence="10 11" key="1">
    <citation type="journal article" date="2015" name="Genome Announc.">
        <title>Virulence Factor Genes Detected in the Complete Genome Sequence of Corynebacterium uterequi DSM 45634, Isolated from the Uterus of a Maiden Mare.</title>
        <authorList>
            <person name="Ruckert C."/>
            <person name="Kriete M."/>
            <person name="Jaenicke S."/>
            <person name="Winkler A."/>
            <person name="Tauch A."/>
        </authorList>
    </citation>
    <scope>NUCLEOTIDE SEQUENCE [LARGE SCALE GENOMIC DNA]</scope>
    <source>
        <strain evidence="10 11">DSM 45634</strain>
    </source>
</reference>
<keyword evidence="7 8" id="KW-0472">Membrane</keyword>
<organism evidence="10 11">
    <name type="scientific">Corynebacterium uterequi</name>
    <dbReference type="NCBI Taxonomy" id="1072256"/>
    <lineage>
        <taxon>Bacteria</taxon>
        <taxon>Bacillati</taxon>
        <taxon>Actinomycetota</taxon>
        <taxon>Actinomycetes</taxon>
        <taxon>Mycobacteriales</taxon>
        <taxon>Corynebacteriaceae</taxon>
        <taxon>Corynebacterium</taxon>
    </lineage>
</organism>
<keyword evidence="6 8" id="KW-1133">Transmembrane helix</keyword>
<dbReference type="RefSeq" id="WP_082121189.1">
    <property type="nucleotide sequence ID" value="NZ_CP011546.1"/>
</dbReference>
<dbReference type="Proteomes" id="UP000035548">
    <property type="component" value="Chromosome"/>
</dbReference>
<sequence length="215" mass="22464">MKTWLTAWRRRCPVSATMVVVCTVIYALAAVQTRSFDELWSGQLAESLVLWAPLVHDTQWGWLRPLTMAFFHLDLTHLVVNMVVLILVGSVVEPALGSARYGLVSLSGTLGASAAVMAQAPMTPTAGASGTLFSLMVVAIAVARRRRNGTAALLALLGVNLGYTFLDPGVSVSGHLGGLLAGAIMAWPATSSNRAARWGGTTVPALIAAAAIAAL</sequence>
<dbReference type="Pfam" id="PF01694">
    <property type="entry name" value="Rhomboid"/>
    <property type="match status" value="1"/>
</dbReference>